<dbReference type="AlphaFoldDB" id="A0A4Q1JMF4"/>
<keyword evidence="8 10" id="KW-1133">Transmembrane helix</keyword>
<keyword evidence="7 10" id="KW-0812">Transmembrane</keyword>
<dbReference type="NCBIfam" id="TIGR02141">
    <property type="entry name" value="modB_ABC"/>
    <property type="match status" value="1"/>
</dbReference>
<gene>
    <name evidence="13" type="ORF">EO244_09435</name>
</gene>
<comment type="similarity">
    <text evidence="3 11">Belongs to the binding-protein-dependent transport system permease family. CysTW subfamily.</text>
</comment>
<evidence type="ECO:0000256" key="10">
    <source>
        <dbReference type="RuleBase" id="RU363032"/>
    </source>
</evidence>
<dbReference type="GO" id="GO:0005886">
    <property type="term" value="C:plasma membrane"/>
    <property type="evidence" value="ECO:0007669"/>
    <property type="project" value="UniProtKB-SubCell"/>
</dbReference>
<comment type="function">
    <text evidence="1 11">Part of the binding-protein-dependent transport system for molybdenum; probably responsible for the translocation of the substrate across the membrane.</text>
</comment>
<dbReference type="GO" id="GO:0015098">
    <property type="term" value="F:molybdate ion transmembrane transporter activity"/>
    <property type="evidence" value="ECO:0007669"/>
    <property type="project" value="UniProtKB-UniRule"/>
</dbReference>
<dbReference type="InterPro" id="IPR000515">
    <property type="entry name" value="MetI-like"/>
</dbReference>
<dbReference type="OrthoDB" id="9807047at2"/>
<evidence type="ECO:0000256" key="6">
    <source>
        <dbReference type="ARBA" id="ARBA00022505"/>
    </source>
</evidence>
<evidence type="ECO:0000256" key="3">
    <source>
        <dbReference type="ARBA" id="ARBA00007069"/>
    </source>
</evidence>
<name>A0A4Q1JMF4_9BACT</name>
<dbReference type="InterPro" id="IPR035906">
    <property type="entry name" value="MetI-like_sf"/>
</dbReference>
<reference evidence="13 14" key="1">
    <citation type="submission" date="2019-01" db="EMBL/GenBank/DDBJ databases">
        <title>Ancylomarina salipaludis sp. nov., isolated from a salt marsh.</title>
        <authorList>
            <person name="Yoon J.-H."/>
        </authorList>
    </citation>
    <scope>NUCLEOTIDE SEQUENCE [LARGE SCALE GENOMIC DNA]</scope>
    <source>
        <strain evidence="13 14">SHSM-M15</strain>
    </source>
</reference>
<dbReference type="CDD" id="cd06261">
    <property type="entry name" value="TM_PBP2"/>
    <property type="match status" value="1"/>
</dbReference>
<evidence type="ECO:0000256" key="4">
    <source>
        <dbReference type="ARBA" id="ARBA00022448"/>
    </source>
</evidence>
<feature type="transmembrane region" description="Helical" evidence="10">
    <location>
        <begin position="94"/>
        <end position="112"/>
    </location>
</feature>
<dbReference type="PROSITE" id="PS50928">
    <property type="entry name" value="ABC_TM1"/>
    <property type="match status" value="1"/>
</dbReference>
<dbReference type="Gene3D" id="1.10.3720.10">
    <property type="entry name" value="MetI-like"/>
    <property type="match status" value="1"/>
</dbReference>
<feature type="transmembrane region" description="Helical" evidence="10">
    <location>
        <begin position="141"/>
        <end position="162"/>
    </location>
</feature>
<evidence type="ECO:0000256" key="1">
    <source>
        <dbReference type="ARBA" id="ARBA00002949"/>
    </source>
</evidence>
<feature type="transmembrane region" description="Helical" evidence="10">
    <location>
        <begin position="53"/>
        <end position="74"/>
    </location>
</feature>
<feature type="transmembrane region" description="Helical" evidence="10">
    <location>
        <begin position="21"/>
        <end position="41"/>
    </location>
</feature>
<dbReference type="RefSeq" id="WP_129254482.1">
    <property type="nucleotide sequence ID" value="NZ_SAXA01000007.1"/>
</dbReference>
<evidence type="ECO:0000256" key="11">
    <source>
        <dbReference type="RuleBase" id="RU365097"/>
    </source>
</evidence>
<dbReference type="Pfam" id="PF00528">
    <property type="entry name" value="BPD_transp_1"/>
    <property type="match status" value="1"/>
</dbReference>
<dbReference type="InterPro" id="IPR011867">
    <property type="entry name" value="ModB_ABC"/>
</dbReference>
<keyword evidence="14" id="KW-1185">Reference proteome</keyword>
<dbReference type="PANTHER" id="PTHR30183:SF3">
    <property type="entry name" value="MOLYBDENUM TRANSPORT SYSTEM PERMEASE PROTEIN MODB"/>
    <property type="match status" value="1"/>
</dbReference>
<feature type="transmembrane region" description="Helical" evidence="10">
    <location>
        <begin position="202"/>
        <end position="224"/>
    </location>
</feature>
<dbReference type="PANTHER" id="PTHR30183">
    <property type="entry name" value="MOLYBDENUM TRANSPORT SYSTEM PERMEASE PROTEIN MODB"/>
    <property type="match status" value="1"/>
</dbReference>
<keyword evidence="9 10" id="KW-0472">Membrane</keyword>
<evidence type="ECO:0000313" key="14">
    <source>
        <dbReference type="Proteomes" id="UP000289703"/>
    </source>
</evidence>
<evidence type="ECO:0000256" key="2">
    <source>
        <dbReference type="ARBA" id="ARBA00004651"/>
    </source>
</evidence>
<dbReference type="SUPFAM" id="SSF161098">
    <property type="entry name" value="MetI-like"/>
    <property type="match status" value="1"/>
</dbReference>
<accession>A0A4Q1JMF4</accession>
<evidence type="ECO:0000256" key="9">
    <source>
        <dbReference type="ARBA" id="ARBA00023136"/>
    </source>
</evidence>
<comment type="caution">
    <text evidence="13">The sequence shown here is derived from an EMBL/GenBank/DDBJ whole genome shotgun (WGS) entry which is preliminary data.</text>
</comment>
<proteinExistence type="inferred from homology"/>
<evidence type="ECO:0000313" key="13">
    <source>
        <dbReference type="EMBL" id="RXQ94494.1"/>
    </source>
</evidence>
<keyword evidence="5 11" id="KW-1003">Cell membrane</keyword>
<feature type="domain" description="ABC transmembrane type-1" evidence="12">
    <location>
        <begin position="15"/>
        <end position="216"/>
    </location>
</feature>
<protein>
    <recommendedName>
        <fullName evidence="11">Molybdenum transport system permease</fullName>
    </recommendedName>
</protein>
<dbReference type="Proteomes" id="UP000289703">
    <property type="component" value="Unassembled WGS sequence"/>
</dbReference>
<keyword evidence="6 11" id="KW-0500">Molybdenum</keyword>
<comment type="subcellular location">
    <subcellularLocation>
        <location evidence="2 10">Cell membrane</location>
        <topology evidence="2 10">Multi-pass membrane protein</topology>
    </subcellularLocation>
</comment>
<keyword evidence="4 10" id="KW-0813">Transport</keyword>
<dbReference type="NCBIfam" id="NF006939">
    <property type="entry name" value="PRK09421.1"/>
    <property type="match status" value="1"/>
</dbReference>
<evidence type="ECO:0000259" key="12">
    <source>
        <dbReference type="PROSITE" id="PS50928"/>
    </source>
</evidence>
<dbReference type="EMBL" id="SAXA01000007">
    <property type="protein sequence ID" value="RXQ94494.1"/>
    <property type="molecule type" value="Genomic_DNA"/>
</dbReference>
<evidence type="ECO:0000256" key="5">
    <source>
        <dbReference type="ARBA" id="ARBA00022475"/>
    </source>
</evidence>
<evidence type="ECO:0000256" key="7">
    <source>
        <dbReference type="ARBA" id="ARBA00022692"/>
    </source>
</evidence>
<organism evidence="13 14">
    <name type="scientific">Ancylomarina salipaludis</name>
    <dbReference type="NCBI Taxonomy" id="2501299"/>
    <lineage>
        <taxon>Bacteria</taxon>
        <taxon>Pseudomonadati</taxon>
        <taxon>Bacteroidota</taxon>
        <taxon>Bacteroidia</taxon>
        <taxon>Marinilabiliales</taxon>
        <taxon>Marinifilaceae</taxon>
        <taxon>Ancylomarina</taxon>
    </lineage>
</organism>
<evidence type="ECO:0000256" key="8">
    <source>
        <dbReference type="ARBA" id="ARBA00022989"/>
    </source>
</evidence>
<sequence>MTNYFEFTNTEWEAITLSLQVAFWSALLCLPFAIFTGWFLARRKFKAKFLLEGFINLPLVLPPVATGFILLLLLGRNGLIGQFLDEIFEIKIAFSYYAAVIASMIVAFPLSVRSMRLSIEMIDPAYEEAAKTLGANRWQSFFRITLPLALPGLISGFILAFARSLGEFGATIIFAGNIAGETQTLPLALYSAIQVPGQETTAFRLLIIAVLFSFVAMAGSELLVKKLHHRKHKA</sequence>